<sequence length="123" mass="12660">MTIQLLLPADPVSVPTATVGTYGTYTDAQRAVDYLSDHGFPVQHATIVGTDLRLVESVLGRMTTPRAALAGAGSGAWFGLLVGALLALFTPGAWWLVPAAGVVGGTLWGAGMAAVAQHTWRSA</sequence>
<evidence type="ECO:0000313" key="4">
    <source>
        <dbReference type="Proteomes" id="UP000635606"/>
    </source>
</evidence>
<evidence type="ECO:0000259" key="2">
    <source>
        <dbReference type="Pfam" id="PF11181"/>
    </source>
</evidence>
<dbReference type="InterPro" id="IPR025889">
    <property type="entry name" value="GSP17M-like_dom"/>
</dbReference>
<protein>
    <recommendedName>
        <fullName evidence="2">General stress protein 17M-like domain-containing protein</fullName>
    </recommendedName>
</protein>
<evidence type="ECO:0000256" key="1">
    <source>
        <dbReference type="SAM" id="Phobius"/>
    </source>
</evidence>
<gene>
    <name evidence="3" type="ORF">Voc01_064470</name>
</gene>
<feature type="transmembrane region" description="Helical" evidence="1">
    <location>
        <begin position="67"/>
        <end position="89"/>
    </location>
</feature>
<keyword evidence="1" id="KW-0812">Transmembrane</keyword>
<name>A0A8J4EDH5_9ACTN</name>
<dbReference type="RefSeq" id="WP_203931392.1">
    <property type="nucleotide sequence ID" value="NZ_BOPH01000088.1"/>
</dbReference>
<feature type="domain" description="General stress protein 17M-like" evidence="2">
    <location>
        <begin position="18"/>
        <end position="92"/>
    </location>
</feature>
<keyword evidence="1" id="KW-0472">Membrane</keyword>
<dbReference type="AlphaFoldDB" id="A0A8J4EDH5"/>
<organism evidence="3 4">
    <name type="scientific">Virgisporangium ochraceum</name>
    <dbReference type="NCBI Taxonomy" id="65505"/>
    <lineage>
        <taxon>Bacteria</taxon>
        <taxon>Bacillati</taxon>
        <taxon>Actinomycetota</taxon>
        <taxon>Actinomycetes</taxon>
        <taxon>Micromonosporales</taxon>
        <taxon>Micromonosporaceae</taxon>
        <taxon>Virgisporangium</taxon>
    </lineage>
</organism>
<keyword evidence="4" id="KW-1185">Reference proteome</keyword>
<comment type="caution">
    <text evidence="3">The sequence shown here is derived from an EMBL/GenBank/DDBJ whole genome shotgun (WGS) entry which is preliminary data.</text>
</comment>
<dbReference type="Proteomes" id="UP000635606">
    <property type="component" value="Unassembled WGS sequence"/>
</dbReference>
<accession>A0A8J4EDH5</accession>
<keyword evidence="1" id="KW-1133">Transmembrane helix</keyword>
<dbReference type="Pfam" id="PF11181">
    <property type="entry name" value="YflT"/>
    <property type="match status" value="1"/>
</dbReference>
<feature type="transmembrane region" description="Helical" evidence="1">
    <location>
        <begin position="95"/>
        <end position="116"/>
    </location>
</feature>
<proteinExistence type="predicted"/>
<reference evidence="3" key="1">
    <citation type="submission" date="2021-01" db="EMBL/GenBank/DDBJ databases">
        <title>Whole genome shotgun sequence of Virgisporangium ochraceum NBRC 16418.</title>
        <authorList>
            <person name="Komaki H."/>
            <person name="Tamura T."/>
        </authorList>
    </citation>
    <scope>NUCLEOTIDE SEQUENCE</scope>
    <source>
        <strain evidence="3">NBRC 16418</strain>
    </source>
</reference>
<evidence type="ECO:0000313" key="3">
    <source>
        <dbReference type="EMBL" id="GIJ71530.1"/>
    </source>
</evidence>
<dbReference type="EMBL" id="BOPH01000088">
    <property type="protein sequence ID" value="GIJ71530.1"/>
    <property type="molecule type" value="Genomic_DNA"/>
</dbReference>